<feature type="domain" description="C-type lectin" evidence="1">
    <location>
        <begin position="665"/>
        <end position="763"/>
    </location>
</feature>
<organism evidence="2 3">
    <name type="scientific">Oopsacas minuta</name>
    <dbReference type="NCBI Taxonomy" id="111878"/>
    <lineage>
        <taxon>Eukaryota</taxon>
        <taxon>Metazoa</taxon>
        <taxon>Porifera</taxon>
        <taxon>Hexactinellida</taxon>
        <taxon>Hexasterophora</taxon>
        <taxon>Lyssacinosida</taxon>
        <taxon>Leucopsacidae</taxon>
        <taxon>Oopsacas</taxon>
    </lineage>
</organism>
<dbReference type="InterPro" id="IPR050111">
    <property type="entry name" value="C-type_lectin/snaclec_domain"/>
</dbReference>
<dbReference type="SUPFAM" id="SSF56436">
    <property type="entry name" value="C-type lectin-like"/>
    <property type="match status" value="8"/>
</dbReference>
<dbReference type="CDD" id="cd00037">
    <property type="entry name" value="CLECT"/>
    <property type="match status" value="4"/>
</dbReference>
<gene>
    <name evidence="2" type="ORF">LOD99_10855</name>
</gene>
<dbReference type="Pfam" id="PF00059">
    <property type="entry name" value="Lectin_C"/>
    <property type="match status" value="7"/>
</dbReference>
<sequence length="1522" mass="168033">MASKNLYFIKYSSLNTIFRCYIGLNDILVDAGTDGSAFVWVDGNTSTYRNFGTSGATYPADTADYDCVSFRYKPGGAGPISNGWINHFCNILIDCHFCTKPATPNVCDLIYEGSCYRVFEVSTGINWLDAQSSCAVWGGDLTSIATQRENNYLYTIIMSNNCWIGLNDRSVEGTYTWSDDTTVSYANWTNLPTTAGNCIEINTDGGVSWETVNCEDNLNTFVCKRASTSTVTIVDRFGELTNERFDFQLLNSNTFLFTSLTLACGGVESNVIVWNFSEDSDLSNSVSMIATYSSTETGLSWLVVNITRQGYYQCQTSTSSYIIGLYDPSLTTVAVEEETYIYIVGVDSEDILLLCDPTEIGSLSAIMWDSVYNNPININNVSATLPTESRAFSCMRDTATIVMIYLSVTVPEISVFYGQFLAESFSSTYPSTNKIAIPLESIDISMFINLIGKWNIPGDMNSTDSTIDIAEFMEENAGLYTFYTDNNWNQEEAIVMQINITSAPPRPGLIPDEEFTYGGTSFGLISKSTGLDWLSAQLNCNNWGTRGNLVTIKSAVEDSLLLYSSTDINTYFGCWIGLNDIENDAGTNASAFVWVDGSSSTYRNFDSQIGINPGDGNSAWDCVRFRYRNGVGELSTDWINRGCGDMRNCYFCNQPAKPSECDLIYNGSCYRLFEVSDGINWLNAQSTCAVWGGDLTSITTERENNYLYTIIPDTVSNCWIGLNDRDGEGTYTWTDGSVYSHTNWTGSEPSNSNEDCVDIIRAGEAQTPNISLTYDDTTFGYFIAGPINWTNAELECNNWGGNLATIKSAKEDSLLFYSITDIYTAFSCYIGLNDIDVEAGTDTSEFVWVDGSNSIYRNFQSNFGKESPSGVADYDCVRFRYSNGPGILSTGWLNRRCSATRSCYFCSKPGDSQGCDLIYDGFCYRLFEVSTAINWLDAQSSCAVWSGDLTSITTERENNYLYTIIPDTVSNCWIGLNDRDNNDGTYTWIDDSTSTFTNWGGSTPNAGNADCVDIIRTGIGSWETVDCETTMINAFLCKRPSSITTVPEITIQIDNISVSKFTDVCPTMNEFAIPLLTQDITLSTNIIGYWTVLGIAKPTGSTTAIENFMEVNTGLYQFYINNRAGVDVCAIQVTLISSPAITAMNPEEEFILDDTTFGYFNISSGINWITAQLNCINWGGNLATIKSAEEDSLLFYSSTDINTYFSCWIGLNDIENDAGTDANAFVWVDGSSSTYRNFGTLGQSYPVATATSDCVRNRYKSTGELSTGWANQACSDTTNCYFCSKQVNSQGCDLIYNGFCYRVFEVSDAINWLDAQSSCAIWGGDLTSITTERDNTYLYTIIPDTVSNCWIGLNARDNNDGTYIWIDDLVSTYTNWLSSPPNAGNEDCVEITSAGGGSWETVDCETTINAFLCKRNSSVAIVGGFGQLTNGRLDFVTISENTFLFTPHTLAYGGEENIAITWLFSENSDLSSSQPETPTYENMEAGWSWLAVDITKQGYYQCEVNSLTYTIGLYDPSLTTGK</sequence>
<feature type="domain" description="C-type lectin" evidence="1">
    <location>
        <begin position="517"/>
        <end position="643"/>
    </location>
</feature>
<feature type="domain" description="C-type lectin" evidence="1">
    <location>
        <begin position="1296"/>
        <end position="1405"/>
    </location>
</feature>
<evidence type="ECO:0000259" key="1">
    <source>
        <dbReference type="PROSITE" id="PS50041"/>
    </source>
</evidence>
<dbReference type="InterPro" id="IPR016186">
    <property type="entry name" value="C-type_lectin-like/link_sf"/>
</dbReference>
<feature type="domain" description="C-type lectin" evidence="1">
    <location>
        <begin position="919"/>
        <end position="1028"/>
    </location>
</feature>
<dbReference type="Gene3D" id="3.10.100.10">
    <property type="entry name" value="Mannose-Binding Protein A, subunit A"/>
    <property type="match status" value="7"/>
</dbReference>
<dbReference type="PANTHER" id="PTHR22803">
    <property type="entry name" value="MANNOSE, PHOSPHOLIPASE, LECTIN RECEPTOR RELATED"/>
    <property type="match status" value="1"/>
</dbReference>
<keyword evidence="2" id="KW-0675">Receptor</keyword>
<dbReference type="EMBL" id="JAKMXF010000067">
    <property type="protein sequence ID" value="KAI6658953.1"/>
    <property type="molecule type" value="Genomic_DNA"/>
</dbReference>
<proteinExistence type="predicted"/>
<accession>A0AAV7KCL2</accession>
<keyword evidence="3" id="KW-1185">Reference proteome</keyword>
<comment type="caution">
    <text evidence="2">The sequence shown here is derived from an EMBL/GenBank/DDBJ whole genome shotgun (WGS) entry which is preliminary data.</text>
</comment>
<dbReference type="InterPro" id="IPR001304">
    <property type="entry name" value="C-type_lectin-like"/>
</dbReference>
<dbReference type="PROSITE" id="PS50041">
    <property type="entry name" value="C_TYPE_LECTIN_2"/>
    <property type="match status" value="7"/>
</dbReference>
<dbReference type="SMART" id="SM00034">
    <property type="entry name" value="CLECT"/>
    <property type="match status" value="7"/>
</dbReference>
<evidence type="ECO:0000313" key="3">
    <source>
        <dbReference type="Proteomes" id="UP001165289"/>
    </source>
</evidence>
<protein>
    <submittedName>
        <fullName evidence="2">Macrophage mannose receptor 1-like</fullName>
    </submittedName>
</protein>
<feature type="domain" description="C-type lectin" evidence="1">
    <location>
        <begin position="774"/>
        <end position="898"/>
    </location>
</feature>
<dbReference type="InterPro" id="IPR016187">
    <property type="entry name" value="CTDL_fold"/>
</dbReference>
<evidence type="ECO:0000313" key="2">
    <source>
        <dbReference type="EMBL" id="KAI6658953.1"/>
    </source>
</evidence>
<dbReference type="Proteomes" id="UP001165289">
    <property type="component" value="Unassembled WGS sequence"/>
</dbReference>
<feature type="domain" description="C-type lectin" evidence="1">
    <location>
        <begin position="111"/>
        <end position="215"/>
    </location>
</feature>
<name>A0AAV7KCL2_9METZ</name>
<feature type="domain" description="C-type lectin" evidence="1">
    <location>
        <begin position="1159"/>
        <end position="1275"/>
    </location>
</feature>
<reference evidence="2 3" key="1">
    <citation type="journal article" date="2023" name="BMC Biol.">
        <title>The compact genome of the sponge Oopsacas minuta (Hexactinellida) is lacking key metazoan core genes.</title>
        <authorList>
            <person name="Santini S."/>
            <person name="Schenkelaars Q."/>
            <person name="Jourda C."/>
            <person name="Duchesne M."/>
            <person name="Belahbib H."/>
            <person name="Rocher C."/>
            <person name="Selva M."/>
            <person name="Riesgo A."/>
            <person name="Vervoort M."/>
            <person name="Leys S.P."/>
            <person name="Kodjabachian L."/>
            <person name="Le Bivic A."/>
            <person name="Borchiellini C."/>
            <person name="Claverie J.M."/>
            <person name="Renard E."/>
        </authorList>
    </citation>
    <scope>NUCLEOTIDE SEQUENCE [LARGE SCALE GENOMIC DNA]</scope>
    <source>
        <strain evidence="2">SPO-2</strain>
    </source>
</reference>